<dbReference type="OrthoDB" id="595091at2"/>
<dbReference type="Pfam" id="PF03959">
    <property type="entry name" value="FSH1"/>
    <property type="match status" value="1"/>
</dbReference>
<evidence type="ECO:0000313" key="3">
    <source>
        <dbReference type="Proteomes" id="UP000248553"/>
    </source>
</evidence>
<dbReference type="InterPro" id="IPR029058">
    <property type="entry name" value="AB_hydrolase_fold"/>
</dbReference>
<dbReference type="Gene3D" id="3.40.50.1820">
    <property type="entry name" value="alpha/beta hydrolase"/>
    <property type="match status" value="1"/>
</dbReference>
<accession>A0A328BRE2</accession>
<organism evidence="2 3">
    <name type="scientific">Hymenobacter edaphi</name>
    <dbReference type="NCBI Taxonomy" id="2211146"/>
    <lineage>
        <taxon>Bacteria</taxon>
        <taxon>Pseudomonadati</taxon>
        <taxon>Bacteroidota</taxon>
        <taxon>Cytophagia</taxon>
        <taxon>Cytophagales</taxon>
        <taxon>Hymenobacteraceae</taxon>
        <taxon>Hymenobacter</taxon>
    </lineage>
</organism>
<dbReference type="InterPro" id="IPR005645">
    <property type="entry name" value="FSH-like_dom"/>
</dbReference>
<keyword evidence="3" id="KW-1185">Reference proteome</keyword>
<evidence type="ECO:0000313" key="2">
    <source>
        <dbReference type="EMBL" id="RAK69802.1"/>
    </source>
</evidence>
<dbReference type="SUPFAM" id="SSF53474">
    <property type="entry name" value="alpha/beta-Hydrolases"/>
    <property type="match status" value="1"/>
</dbReference>
<dbReference type="RefSeq" id="WP_111476538.1">
    <property type="nucleotide sequence ID" value="NZ_QHKM01000001.1"/>
</dbReference>
<protein>
    <submittedName>
        <fullName evidence="2">Phospholipase</fullName>
    </submittedName>
</protein>
<gene>
    <name evidence="2" type="ORF">DLM85_02810</name>
</gene>
<evidence type="ECO:0000259" key="1">
    <source>
        <dbReference type="Pfam" id="PF03959"/>
    </source>
</evidence>
<feature type="domain" description="Serine hydrolase" evidence="1">
    <location>
        <begin position="75"/>
        <end position="205"/>
    </location>
</feature>
<sequence>MEAHEHRLQVPRTARYYQLGELATAHQLFVVCHGYGQLASYFIRHFRLAVDHVPGTVVVAPEGLSRFYLQGNGGRVGATWMTSEDRLTEIEDFSAYLDTLLHQLRAACPADVEVTVLGFSQGATTVSRWLLRSRFTPVHLVLWAGTFPNDVDPAAAAALLARIPRLTVVCGDSDSYLPEERVNEQLALLRQLGAQPHMIWFEGRHEMKPPILHQLAQQ</sequence>
<dbReference type="EMBL" id="QHKM01000001">
    <property type="protein sequence ID" value="RAK69802.1"/>
    <property type="molecule type" value="Genomic_DNA"/>
</dbReference>
<dbReference type="AlphaFoldDB" id="A0A328BRE2"/>
<comment type="caution">
    <text evidence="2">The sequence shown here is derived from an EMBL/GenBank/DDBJ whole genome shotgun (WGS) entry which is preliminary data.</text>
</comment>
<reference evidence="3" key="1">
    <citation type="submission" date="2018-05" db="EMBL/GenBank/DDBJ databases">
        <authorList>
            <person name="Nie L."/>
        </authorList>
    </citation>
    <scope>NUCLEOTIDE SEQUENCE [LARGE SCALE GENOMIC DNA]</scope>
    <source>
        <strain evidence="3">NL</strain>
    </source>
</reference>
<name>A0A328BRE2_9BACT</name>
<dbReference type="Proteomes" id="UP000248553">
    <property type="component" value="Unassembled WGS sequence"/>
</dbReference>
<proteinExistence type="predicted"/>